<protein>
    <submittedName>
        <fullName evidence="1">Uncharacterized protein</fullName>
    </submittedName>
</protein>
<evidence type="ECO:0000313" key="2">
    <source>
        <dbReference type="Proteomes" id="UP000233040"/>
    </source>
</evidence>
<dbReference type="GeneTree" id="ENSGT00910000147465"/>
<dbReference type="Ensembl" id="ENSCCAT00000045812.1">
    <property type="protein sequence ID" value="ENSCCAP00000028178.1"/>
    <property type="gene ID" value="ENSCCAG00000032013.1"/>
</dbReference>
<evidence type="ECO:0000313" key="1">
    <source>
        <dbReference type="Ensembl" id="ENSCCAP00000028178.1"/>
    </source>
</evidence>
<organism evidence="1 2">
    <name type="scientific">Cebus imitator</name>
    <name type="common">Panamanian white-faced capuchin</name>
    <name type="synonym">Cebus capucinus imitator</name>
    <dbReference type="NCBI Taxonomy" id="2715852"/>
    <lineage>
        <taxon>Eukaryota</taxon>
        <taxon>Metazoa</taxon>
        <taxon>Chordata</taxon>
        <taxon>Craniata</taxon>
        <taxon>Vertebrata</taxon>
        <taxon>Euteleostomi</taxon>
        <taxon>Mammalia</taxon>
        <taxon>Eutheria</taxon>
        <taxon>Euarchontoglires</taxon>
        <taxon>Primates</taxon>
        <taxon>Haplorrhini</taxon>
        <taxon>Platyrrhini</taxon>
        <taxon>Cebidae</taxon>
        <taxon>Cebinae</taxon>
        <taxon>Cebus</taxon>
    </lineage>
</organism>
<reference evidence="1" key="1">
    <citation type="submission" date="2025-08" db="UniProtKB">
        <authorList>
            <consortium name="Ensembl"/>
        </authorList>
    </citation>
    <scope>IDENTIFICATION</scope>
</reference>
<dbReference type="OMA" id="PCLPWST"/>
<accession>A0A2K5RJ65</accession>
<keyword evidence="2" id="KW-1185">Reference proteome</keyword>
<name>A0A2K5RJ65_CEBIM</name>
<dbReference type="Proteomes" id="UP000233040">
    <property type="component" value="Unassembled WGS sequence"/>
</dbReference>
<proteinExistence type="predicted"/>
<sequence length="123" mass="14093">MWVILCSARKVICLKWNQVIWDPLDSKRVLKWFVTSPPPPGLLCSLAFLDGCWVKEQLQHLFLIGSCLYKYFLPICHVASLPPCLPWSTAESVSVPGMHTWTLSFPNRLSAGQHFVTFSCYRH</sequence>
<dbReference type="AlphaFoldDB" id="A0A2K5RJ65"/>
<reference evidence="1" key="2">
    <citation type="submission" date="2025-09" db="UniProtKB">
        <authorList>
            <consortium name="Ensembl"/>
        </authorList>
    </citation>
    <scope>IDENTIFICATION</scope>
</reference>